<dbReference type="STRING" id="649747.HMPREF0083_00316"/>
<dbReference type="HAMAP" id="MF_00338">
    <property type="entry name" value="UPF0145"/>
    <property type="match status" value="1"/>
</dbReference>
<dbReference type="Proteomes" id="UP000016511">
    <property type="component" value="Unassembled WGS sequence"/>
</dbReference>
<evidence type="ECO:0000256" key="1">
    <source>
        <dbReference type="ARBA" id="ARBA00010751"/>
    </source>
</evidence>
<dbReference type="AlphaFoldDB" id="U1X9D6"/>
<dbReference type="HOGENOM" id="CLU_117144_3_2_9"/>
<evidence type="ECO:0000256" key="2">
    <source>
        <dbReference type="HAMAP-Rule" id="MF_00338"/>
    </source>
</evidence>
<protein>
    <recommendedName>
        <fullName evidence="2">UPF0145 protein HMPREF0083_00316</fullName>
    </recommendedName>
</protein>
<dbReference type="PANTHER" id="PTHR34068:SF1">
    <property type="entry name" value="UPF0145 PROTEIN YBJQ"/>
    <property type="match status" value="1"/>
</dbReference>
<gene>
    <name evidence="3" type="ORF">HMPREF0083_00316</name>
</gene>
<dbReference type="Pfam" id="PF01906">
    <property type="entry name" value="YbjQ_1"/>
    <property type="match status" value="1"/>
</dbReference>
<dbReference type="InterPro" id="IPR002765">
    <property type="entry name" value="UPF0145_YbjQ-like"/>
</dbReference>
<comment type="similarity">
    <text evidence="1 2">Belongs to the UPF0145 family.</text>
</comment>
<name>U1X9D6_ANEAE</name>
<accession>U1X9D6</accession>
<proteinExistence type="inferred from homology"/>
<evidence type="ECO:0000313" key="4">
    <source>
        <dbReference type="Proteomes" id="UP000016511"/>
    </source>
</evidence>
<reference evidence="3 4" key="1">
    <citation type="submission" date="2013-08" db="EMBL/GenBank/DDBJ databases">
        <authorList>
            <person name="Weinstock G."/>
            <person name="Sodergren E."/>
            <person name="Wylie T."/>
            <person name="Fulton L."/>
            <person name="Fulton R."/>
            <person name="Fronick C."/>
            <person name="O'Laughlin M."/>
            <person name="Godfrey J."/>
            <person name="Miner T."/>
            <person name="Herter B."/>
            <person name="Appelbaum E."/>
            <person name="Cordes M."/>
            <person name="Lek S."/>
            <person name="Wollam A."/>
            <person name="Pepin K.H."/>
            <person name="Palsikar V.B."/>
            <person name="Mitreva M."/>
            <person name="Wilson R.K."/>
        </authorList>
    </citation>
    <scope>NUCLEOTIDE SEQUENCE [LARGE SCALE GENOMIC DNA]</scope>
    <source>
        <strain evidence="3 4">ATCC 12856</strain>
    </source>
</reference>
<dbReference type="InterPro" id="IPR035439">
    <property type="entry name" value="UPF0145_dom_sf"/>
</dbReference>
<dbReference type="SUPFAM" id="SSF117782">
    <property type="entry name" value="YbjQ-like"/>
    <property type="match status" value="1"/>
</dbReference>
<evidence type="ECO:0000313" key="3">
    <source>
        <dbReference type="EMBL" id="ERI11580.1"/>
    </source>
</evidence>
<dbReference type="Gene3D" id="3.30.110.70">
    <property type="entry name" value="Hypothetical protein apc22750. Chain B"/>
    <property type="match status" value="1"/>
</dbReference>
<dbReference type="EMBL" id="AWSJ01000032">
    <property type="protein sequence ID" value="ERI11580.1"/>
    <property type="molecule type" value="Genomic_DNA"/>
</dbReference>
<keyword evidence="4" id="KW-1185">Reference proteome</keyword>
<organism evidence="3 4">
    <name type="scientific">Aneurinibacillus aneurinilyticus ATCC 12856</name>
    <dbReference type="NCBI Taxonomy" id="649747"/>
    <lineage>
        <taxon>Bacteria</taxon>
        <taxon>Bacillati</taxon>
        <taxon>Bacillota</taxon>
        <taxon>Bacilli</taxon>
        <taxon>Bacillales</taxon>
        <taxon>Paenibacillaceae</taxon>
        <taxon>Aneurinibacillus group</taxon>
        <taxon>Aneurinibacillus</taxon>
    </lineage>
</organism>
<comment type="caution">
    <text evidence="3">The sequence shown here is derived from an EMBL/GenBank/DDBJ whole genome shotgun (WGS) entry which is preliminary data.</text>
</comment>
<dbReference type="PANTHER" id="PTHR34068">
    <property type="entry name" value="UPF0145 PROTEIN YBJQ"/>
    <property type="match status" value="1"/>
</dbReference>
<dbReference type="PATRIC" id="fig|649747.3.peg.287"/>
<dbReference type="eggNOG" id="COG0393">
    <property type="taxonomic scope" value="Bacteria"/>
</dbReference>
<sequence length="110" mass="11646">MEGMTGMIITTTPTIQGREIEEYISIVSGETIMGANVVRDFLAGITDIIGGRSGAYESKLAEGRELALKEMADKAKALGANAVVGVDLDFETLRDGMMMCIATGTAVKVR</sequence>